<keyword evidence="1" id="KW-0378">Hydrolase</keyword>
<protein>
    <submittedName>
        <fullName evidence="1">Bpu10I family restriction endonuclease</fullName>
    </submittedName>
</protein>
<dbReference type="Pfam" id="PF09549">
    <property type="entry name" value="RE_Bpu10I"/>
    <property type="match status" value="1"/>
</dbReference>
<keyword evidence="1" id="KW-0255">Endonuclease</keyword>
<dbReference type="RefSeq" id="WP_144257236.1">
    <property type="nucleotide sequence ID" value="NZ_VJZT01000015.1"/>
</dbReference>
<organism evidence="1 2">
    <name type="scientific">Flavobacterium restrictum</name>
    <dbReference type="NCBI Taxonomy" id="2594428"/>
    <lineage>
        <taxon>Bacteria</taxon>
        <taxon>Pseudomonadati</taxon>
        <taxon>Bacteroidota</taxon>
        <taxon>Flavobacteriia</taxon>
        <taxon>Flavobacteriales</taxon>
        <taxon>Flavobacteriaceae</taxon>
        <taxon>Flavobacterium</taxon>
    </lineage>
</organism>
<dbReference type="InterPro" id="IPR018577">
    <property type="entry name" value="Restrct_endonuc_II_Bpu10I"/>
</dbReference>
<proteinExistence type="predicted"/>
<dbReference type="OrthoDB" id="6637615at2"/>
<sequence>MTREKIIEFLKSLDPKKLIHASNFLAKLKVYDSSSSEQKKAFDDLLPIYYNYLQENLKLKGFSNEIIEQRTVLLNNYYSFIFENNYDNIFKSQSKFRPTIIEEFLYLLFNDLIEELKIKNKDEKDVLKVGTIKAYSNLYFTAKNLNNFINGPSVGINTKDQDFAIYRPLNLSIQDIGTYSTNIPVVSIECKTYIDKTMLEGSIATAEKIKSGNPYSLFIIITETYEVDLKVDPVYSRINQIYVLRKTKRKDANQPIYTDVLIDLVNLIKNHLERDWSDIQNKLSNHGKII</sequence>
<name>A0A553DV67_9FLAO</name>
<dbReference type="GO" id="GO:0004519">
    <property type="term" value="F:endonuclease activity"/>
    <property type="evidence" value="ECO:0007669"/>
    <property type="project" value="UniProtKB-KW"/>
</dbReference>
<keyword evidence="2" id="KW-1185">Reference proteome</keyword>
<evidence type="ECO:0000313" key="2">
    <source>
        <dbReference type="Proteomes" id="UP000316371"/>
    </source>
</evidence>
<gene>
    <name evidence="1" type="ORF">FNW21_13250</name>
</gene>
<dbReference type="EMBL" id="VJZT01000015">
    <property type="protein sequence ID" value="TRX36684.1"/>
    <property type="molecule type" value="Genomic_DNA"/>
</dbReference>
<reference evidence="1 2" key="1">
    <citation type="submission" date="2019-07" db="EMBL/GenBank/DDBJ databases">
        <title>Novel species of Flavobacterium.</title>
        <authorList>
            <person name="Liu Q."/>
            <person name="Xin Y.-H."/>
        </authorList>
    </citation>
    <scope>NUCLEOTIDE SEQUENCE [LARGE SCALE GENOMIC DNA]</scope>
    <source>
        <strain evidence="1 2">LB1R34</strain>
    </source>
</reference>
<keyword evidence="1" id="KW-0540">Nuclease</keyword>
<evidence type="ECO:0000313" key="1">
    <source>
        <dbReference type="EMBL" id="TRX36684.1"/>
    </source>
</evidence>
<dbReference type="Proteomes" id="UP000316371">
    <property type="component" value="Unassembled WGS sequence"/>
</dbReference>
<comment type="caution">
    <text evidence="1">The sequence shown here is derived from an EMBL/GenBank/DDBJ whole genome shotgun (WGS) entry which is preliminary data.</text>
</comment>
<dbReference type="AlphaFoldDB" id="A0A553DV67"/>
<accession>A0A553DV67</accession>